<reference evidence="7" key="1">
    <citation type="submission" date="2021-02" db="EMBL/GenBank/DDBJ databases">
        <authorList>
            <person name="Nowell W R."/>
        </authorList>
    </citation>
    <scope>NUCLEOTIDE SEQUENCE</scope>
</reference>
<keyword evidence="3 6" id="KW-0808">Transferase</keyword>
<evidence type="ECO:0000313" key="9">
    <source>
        <dbReference type="Proteomes" id="UP000677228"/>
    </source>
</evidence>
<comment type="similarity">
    <text evidence="1 6">Belongs to the Arg-specific ADP-ribosyltransferase family.</text>
</comment>
<keyword evidence="6" id="KW-0521">NADP</keyword>
<evidence type="ECO:0000256" key="5">
    <source>
        <dbReference type="ARBA" id="ARBA00047597"/>
    </source>
</evidence>
<dbReference type="Proteomes" id="UP000682733">
    <property type="component" value="Unassembled WGS sequence"/>
</dbReference>
<gene>
    <name evidence="7" type="ORF">OVA965_LOCUS5349</name>
    <name evidence="8" type="ORF">TMI583_LOCUS5347</name>
</gene>
<evidence type="ECO:0000256" key="6">
    <source>
        <dbReference type="RuleBase" id="RU361228"/>
    </source>
</evidence>
<dbReference type="GO" id="GO:0016779">
    <property type="term" value="F:nucleotidyltransferase activity"/>
    <property type="evidence" value="ECO:0007669"/>
    <property type="project" value="UniProtKB-KW"/>
</dbReference>
<dbReference type="Pfam" id="PF01129">
    <property type="entry name" value="ART"/>
    <property type="match status" value="1"/>
</dbReference>
<sequence length="439" mass="50783">MAAKNVNAEDEDQHQLKRITDVQYEPRKILMPIEGYENMPILPLENAIEPLKNIVPDIECKAHIAKLRTQDRGSSPSDSLTVDESASIQLYTMQWEPESLYSILNSTLRSENRRLLKPWLLYLKLFLTALWKLPSIKLHVWRGVRLDLSKDYLKDKTYVWWQFSSATQSIEVLELEQFLGKKGIRTLFNIECAHGKIIKNHSYHMVEDEVLLLPAFQFQITGKLDSGNELHIITLKETQSKYPLLKPPYVIPYLQTQIEVKPELQTVIDPDHIEKTKHSSSLPSKKQSESSYLQWNKVSLLKEVFQMNLNENESADDDKSNKQEIKLTNTNDAQHKLSDNQSTDGNHTLKYEKNIKVNDIKCSKQENKDFKMETKLGQKEKEKEQIPRSIEEARRNYELARKLAQEANSEIEPIKVTGYLLAQSASDKRINQSSCVFSA</sequence>
<dbReference type="EMBL" id="CAJNOK010001497">
    <property type="protein sequence ID" value="CAF0815056.1"/>
    <property type="molecule type" value="Genomic_DNA"/>
</dbReference>
<evidence type="ECO:0000256" key="2">
    <source>
        <dbReference type="ARBA" id="ARBA00022676"/>
    </source>
</evidence>
<evidence type="ECO:0000256" key="1">
    <source>
        <dbReference type="ARBA" id="ARBA00009558"/>
    </source>
</evidence>
<dbReference type="Gene3D" id="3.90.176.10">
    <property type="entry name" value="Toxin ADP-ribosyltransferase, Chain A, domain 1"/>
    <property type="match status" value="1"/>
</dbReference>
<evidence type="ECO:0000256" key="4">
    <source>
        <dbReference type="ARBA" id="ARBA00022695"/>
    </source>
</evidence>
<dbReference type="InterPro" id="IPR000768">
    <property type="entry name" value="ART"/>
</dbReference>
<comment type="caution">
    <text evidence="7">The sequence shown here is derived from an EMBL/GenBank/DDBJ whole genome shotgun (WGS) entry which is preliminary data.</text>
</comment>
<dbReference type="SUPFAM" id="SSF56399">
    <property type="entry name" value="ADP-ribosylation"/>
    <property type="match status" value="1"/>
</dbReference>
<proteinExistence type="inferred from homology"/>
<name>A0A8S2D0H3_9BILA</name>
<evidence type="ECO:0000256" key="3">
    <source>
        <dbReference type="ARBA" id="ARBA00022679"/>
    </source>
</evidence>
<dbReference type="AlphaFoldDB" id="A0A8S2D0H3"/>
<evidence type="ECO:0000313" key="8">
    <source>
        <dbReference type="EMBL" id="CAF3599061.1"/>
    </source>
</evidence>
<keyword evidence="4" id="KW-0548">Nucleotidyltransferase</keyword>
<keyword evidence="2 6" id="KW-0328">Glycosyltransferase</keyword>
<dbReference type="GO" id="GO:0106274">
    <property type="term" value="F:NAD+-protein-arginine ADP-ribosyltransferase activity"/>
    <property type="evidence" value="ECO:0007669"/>
    <property type="project" value="UniProtKB-EC"/>
</dbReference>
<protein>
    <recommendedName>
        <fullName evidence="6">NAD(P)(+)--arginine ADP-ribosyltransferase</fullName>
        <ecNumber evidence="6">2.4.2.31</ecNumber>
    </recommendedName>
    <alternativeName>
        <fullName evidence="6">Mono(ADP-ribosyl)transferase</fullName>
    </alternativeName>
</protein>
<comment type="catalytic activity">
    <reaction evidence="5 6">
        <text>L-arginyl-[protein] + NAD(+) = N(omega)-(ADP-D-ribosyl)-L-arginyl-[protein] + nicotinamide + H(+)</text>
        <dbReference type="Rhea" id="RHEA:19149"/>
        <dbReference type="Rhea" id="RHEA-COMP:10532"/>
        <dbReference type="Rhea" id="RHEA-COMP:15087"/>
        <dbReference type="ChEBI" id="CHEBI:15378"/>
        <dbReference type="ChEBI" id="CHEBI:17154"/>
        <dbReference type="ChEBI" id="CHEBI:29965"/>
        <dbReference type="ChEBI" id="CHEBI:57540"/>
        <dbReference type="ChEBI" id="CHEBI:142554"/>
        <dbReference type="EC" id="2.4.2.31"/>
    </reaction>
</comment>
<organism evidence="7 9">
    <name type="scientific">Didymodactylos carnosus</name>
    <dbReference type="NCBI Taxonomy" id="1234261"/>
    <lineage>
        <taxon>Eukaryota</taxon>
        <taxon>Metazoa</taxon>
        <taxon>Spiralia</taxon>
        <taxon>Gnathifera</taxon>
        <taxon>Rotifera</taxon>
        <taxon>Eurotatoria</taxon>
        <taxon>Bdelloidea</taxon>
        <taxon>Philodinida</taxon>
        <taxon>Philodinidae</taxon>
        <taxon>Didymodactylos</taxon>
    </lineage>
</organism>
<keyword evidence="6" id="KW-0520">NAD</keyword>
<dbReference type="EMBL" id="CAJOBA010001497">
    <property type="protein sequence ID" value="CAF3599061.1"/>
    <property type="molecule type" value="Genomic_DNA"/>
</dbReference>
<dbReference type="Proteomes" id="UP000677228">
    <property type="component" value="Unassembled WGS sequence"/>
</dbReference>
<accession>A0A8S2D0H3</accession>
<dbReference type="EC" id="2.4.2.31" evidence="6"/>
<evidence type="ECO:0000313" key="7">
    <source>
        <dbReference type="EMBL" id="CAF0815056.1"/>
    </source>
</evidence>